<dbReference type="PANTHER" id="PTHR48098">
    <property type="entry name" value="ENTEROCHELIN ESTERASE-RELATED"/>
    <property type="match status" value="1"/>
</dbReference>
<dbReference type="PANTHER" id="PTHR48098:SF3">
    <property type="entry name" value="IRON(III) ENTEROBACTIN ESTERASE"/>
    <property type="match status" value="1"/>
</dbReference>
<keyword evidence="3" id="KW-1185">Reference proteome</keyword>
<sequence length="159" mass="17376">MRHFVPAALCVALTLGTAGAADDYKLGPDSQVQDGTPKGVVTKSTWNDSTIFPGTTRDYWAYVPAQYKADGPPACVMIFQDGGGYQSSNGQFRAPVVFDNLIHKKEMPVTVGIFINPGTFPRRTRKPRGGRTGVLSTTPFLTNMCDFWNRKSCLPSEKP</sequence>
<proteinExistence type="predicted"/>
<dbReference type="InterPro" id="IPR050583">
    <property type="entry name" value="Mycobacterial_A85_antigen"/>
</dbReference>
<dbReference type="EMBL" id="NIDE01000005">
    <property type="protein sequence ID" value="OWK41757.1"/>
    <property type="molecule type" value="Genomic_DNA"/>
</dbReference>
<comment type="caution">
    <text evidence="2">The sequence shown here is derived from an EMBL/GenBank/DDBJ whole genome shotgun (WGS) entry which is preliminary data.</text>
</comment>
<dbReference type="Proteomes" id="UP000214646">
    <property type="component" value="Unassembled WGS sequence"/>
</dbReference>
<evidence type="ECO:0000313" key="2">
    <source>
        <dbReference type="EMBL" id="OWK41757.1"/>
    </source>
</evidence>
<accession>A0A225E065</accession>
<organism evidence="2 3">
    <name type="scientific">Fimbriiglobus ruber</name>
    <dbReference type="NCBI Taxonomy" id="1908690"/>
    <lineage>
        <taxon>Bacteria</taxon>
        <taxon>Pseudomonadati</taxon>
        <taxon>Planctomycetota</taxon>
        <taxon>Planctomycetia</taxon>
        <taxon>Gemmatales</taxon>
        <taxon>Gemmataceae</taxon>
        <taxon>Fimbriiglobus</taxon>
    </lineage>
</organism>
<keyword evidence="1" id="KW-0732">Signal</keyword>
<gene>
    <name evidence="2" type="ORF">FRUB_03835</name>
</gene>
<name>A0A225E065_9BACT</name>
<protein>
    <submittedName>
        <fullName evidence="2">Putative gluconolactonase-hypothetical secreted or membrane associated protein</fullName>
    </submittedName>
</protein>
<dbReference type="InterPro" id="IPR029058">
    <property type="entry name" value="AB_hydrolase_fold"/>
</dbReference>
<evidence type="ECO:0000313" key="3">
    <source>
        <dbReference type="Proteomes" id="UP000214646"/>
    </source>
</evidence>
<evidence type="ECO:0000256" key="1">
    <source>
        <dbReference type="SAM" id="SignalP"/>
    </source>
</evidence>
<dbReference type="Gene3D" id="3.40.50.1820">
    <property type="entry name" value="alpha/beta hydrolase"/>
    <property type="match status" value="1"/>
</dbReference>
<feature type="chain" id="PRO_5012668829" evidence="1">
    <location>
        <begin position="21"/>
        <end position="159"/>
    </location>
</feature>
<feature type="signal peptide" evidence="1">
    <location>
        <begin position="1"/>
        <end position="20"/>
    </location>
</feature>
<reference evidence="3" key="1">
    <citation type="submission" date="2017-06" db="EMBL/GenBank/DDBJ databases">
        <title>Genome analysis of Fimbriiglobus ruber SP5, the first member of the order Planctomycetales with confirmed chitinolytic capability.</title>
        <authorList>
            <person name="Ravin N.V."/>
            <person name="Rakitin A.L."/>
            <person name="Ivanova A.A."/>
            <person name="Beletsky A.V."/>
            <person name="Kulichevskaya I.S."/>
            <person name="Mardanov A.V."/>
            <person name="Dedysh S.N."/>
        </authorList>
    </citation>
    <scope>NUCLEOTIDE SEQUENCE [LARGE SCALE GENOMIC DNA]</scope>
    <source>
        <strain evidence="3">SP5</strain>
    </source>
</reference>
<dbReference type="SUPFAM" id="SSF53474">
    <property type="entry name" value="alpha/beta-Hydrolases"/>
    <property type="match status" value="1"/>
</dbReference>
<dbReference type="AlphaFoldDB" id="A0A225E065"/>